<dbReference type="AlphaFoldDB" id="A0A8H3N353"/>
<dbReference type="Proteomes" id="UP000465221">
    <property type="component" value="Unassembled WGS sequence"/>
</dbReference>
<proteinExistence type="predicted"/>
<protein>
    <submittedName>
        <fullName evidence="1">Uncharacterized protein</fullName>
    </submittedName>
</protein>
<dbReference type="EMBL" id="BLKC01000007">
    <property type="protein sequence ID" value="GFF25906.1"/>
    <property type="molecule type" value="Genomic_DNA"/>
</dbReference>
<reference evidence="1 2" key="1">
    <citation type="submission" date="2020-01" db="EMBL/GenBank/DDBJ databases">
        <title>Draft genome sequence of Aspergillus udagawae IFM 46972.</title>
        <authorList>
            <person name="Takahashi H."/>
            <person name="Yaguchi T."/>
        </authorList>
    </citation>
    <scope>NUCLEOTIDE SEQUENCE [LARGE SCALE GENOMIC DNA]</scope>
    <source>
        <strain evidence="1 2">IFM 46972</strain>
    </source>
</reference>
<organism evidence="1 2">
    <name type="scientific">Aspergillus udagawae</name>
    <dbReference type="NCBI Taxonomy" id="91492"/>
    <lineage>
        <taxon>Eukaryota</taxon>
        <taxon>Fungi</taxon>
        <taxon>Dikarya</taxon>
        <taxon>Ascomycota</taxon>
        <taxon>Pezizomycotina</taxon>
        <taxon>Eurotiomycetes</taxon>
        <taxon>Eurotiomycetidae</taxon>
        <taxon>Eurotiales</taxon>
        <taxon>Aspergillaceae</taxon>
        <taxon>Aspergillus</taxon>
        <taxon>Aspergillus subgen. Fumigati</taxon>
    </lineage>
</organism>
<comment type="caution">
    <text evidence="1">The sequence shown here is derived from an EMBL/GenBank/DDBJ whole genome shotgun (WGS) entry which is preliminary data.</text>
</comment>
<accession>A0A8H3N353</accession>
<evidence type="ECO:0000313" key="1">
    <source>
        <dbReference type="EMBL" id="GFF25906.1"/>
    </source>
</evidence>
<sequence>MAQVDKFGPTYPIPLIYQPHERVEQLKELLNDSEQERQRINIMALIRMYESGELGPLTTGHRSWLCDGKIMDKSLIKENGTPKIPEGSVVWAEVGLHLHYKLGIGMQMMQGHL</sequence>
<evidence type="ECO:0000313" key="2">
    <source>
        <dbReference type="Proteomes" id="UP000465221"/>
    </source>
</evidence>
<gene>
    <name evidence="1" type="ORF">IFM46972_01596</name>
</gene>
<name>A0A8H3N353_9EURO</name>